<name>A0A6G0XUA0_9STRA</name>
<sequence>MERRKQQTFGSSLKIGRWGPRECSNCPHLASLWSLEVDVVAFRRTPSLSKKSVMGNAWLWWMGTIRGMEYRAIDGQKLSTMRDDNVFVLPFYARRAWRSRGHVDVLGVASKSSVPIAWIARERWCLRRRRQDTN</sequence>
<dbReference type="AlphaFoldDB" id="A0A6G0XUA0"/>
<protein>
    <submittedName>
        <fullName evidence="1">Uncharacterized protein</fullName>
    </submittedName>
</protein>
<dbReference type="Proteomes" id="UP000481153">
    <property type="component" value="Unassembled WGS sequence"/>
</dbReference>
<accession>A0A6G0XUA0</accession>
<gene>
    <name evidence="1" type="ORF">Ae201684_001640</name>
</gene>
<organism evidence="1 2">
    <name type="scientific">Aphanomyces euteiches</name>
    <dbReference type="NCBI Taxonomy" id="100861"/>
    <lineage>
        <taxon>Eukaryota</taxon>
        <taxon>Sar</taxon>
        <taxon>Stramenopiles</taxon>
        <taxon>Oomycota</taxon>
        <taxon>Saprolegniomycetes</taxon>
        <taxon>Saprolegniales</taxon>
        <taxon>Verrucalvaceae</taxon>
        <taxon>Aphanomyces</taxon>
    </lineage>
</organism>
<proteinExistence type="predicted"/>
<comment type="caution">
    <text evidence="1">The sequence shown here is derived from an EMBL/GenBank/DDBJ whole genome shotgun (WGS) entry which is preliminary data.</text>
</comment>
<dbReference type="EMBL" id="VJMJ01000012">
    <property type="protein sequence ID" value="KAF0744002.1"/>
    <property type="molecule type" value="Genomic_DNA"/>
</dbReference>
<evidence type="ECO:0000313" key="2">
    <source>
        <dbReference type="Proteomes" id="UP000481153"/>
    </source>
</evidence>
<evidence type="ECO:0000313" key="1">
    <source>
        <dbReference type="EMBL" id="KAF0744002.1"/>
    </source>
</evidence>
<keyword evidence="2" id="KW-1185">Reference proteome</keyword>
<reference evidence="1 2" key="1">
    <citation type="submission" date="2019-07" db="EMBL/GenBank/DDBJ databases">
        <title>Genomics analysis of Aphanomyces spp. identifies a new class of oomycete effector associated with host adaptation.</title>
        <authorList>
            <person name="Gaulin E."/>
        </authorList>
    </citation>
    <scope>NUCLEOTIDE SEQUENCE [LARGE SCALE GENOMIC DNA]</scope>
    <source>
        <strain evidence="1 2">ATCC 201684</strain>
    </source>
</reference>